<sequence length="380" mass="42148">MKRQLGFIIATGLLLSACNSDDTESKKNESDVKVSDKAEKERLTTEITTEKPMTEDLKSIEKTIDINSAAFKNSFVQASGEGYQGIEPGLTYAEVKNKLGQYNGTNDFAGGLNFNFGSYALIFDGVTTENELTDRSKVEYVYITPDQQKDLAVFSEVWGEKSDYASLPPSGVASINYYDVDGKRINAMVANGQVIMVTKHDIQKITNGKNESAEVRFNNGKTHLIYPKIDTYEYGQVILTNSFNIYGFHAGDPVGDLISKLGQPDKTFDDDLGTTYQYDNFAVTVKDDRIYRYLLNVKEEPLDPDLQSIWQVTSEDTQSELARFDGNKTNGFYVEVNPDMGPVGGIDSIAIIGENYQGPEVGQPDNDILSKETILSEDFA</sequence>
<gene>
    <name evidence="1" type="ORF">ERX40_05380</name>
</gene>
<dbReference type="OrthoDB" id="9854860at2"/>
<comment type="caution">
    <text evidence="1">The sequence shown here is derived from an EMBL/GenBank/DDBJ whole genome shotgun (WGS) entry which is preliminary data.</text>
</comment>
<name>A0A9Q8CQT8_9STAP</name>
<proteinExistence type="predicted"/>
<evidence type="ECO:0000313" key="1">
    <source>
        <dbReference type="EMBL" id="TDM04605.1"/>
    </source>
</evidence>
<protein>
    <submittedName>
        <fullName evidence="1">Uncharacterized protein</fullName>
    </submittedName>
</protein>
<evidence type="ECO:0000313" key="2">
    <source>
        <dbReference type="Proteomes" id="UP000295280"/>
    </source>
</evidence>
<reference evidence="1 2" key="1">
    <citation type="submission" date="2019-01" db="EMBL/GenBank/DDBJ databases">
        <title>Draft genome sequences of the type strains of six Macrococcus species.</title>
        <authorList>
            <person name="Mazhar S."/>
            <person name="Altermann E."/>
            <person name="Hill C."/>
            <person name="Mcauliffe O."/>
        </authorList>
    </citation>
    <scope>NUCLEOTIDE SEQUENCE [LARGE SCALE GENOMIC DNA]</scope>
    <source>
        <strain evidence="1 2">ATCC 51828</strain>
    </source>
</reference>
<dbReference type="AlphaFoldDB" id="A0A9Q8CQT8"/>
<dbReference type="PROSITE" id="PS51257">
    <property type="entry name" value="PROKAR_LIPOPROTEIN"/>
    <property type="match status" value="1"/>
</dbReference>
<accession>A0A9Q8CQT8</accession>
<dbReference type="RefSeq" id="WP_133417463.1">
    <property type="nucleotide sequence ID" value="NZ_SCWD01000001.1"/>
</dbReference>
<organism evidence="1 2">
    <name type="scientific">Macrococcus carouselicus</name>
    <dbReference type="NCBI Taxonomy" id="69969"/>
    <lineage>
        <taxon>Bacteria</taxon>
        <taxon>Bacillati</taxon>
        <taxon>Bacillota</taxon>
        <taxon>Bacilli</taxon>
        <taxon>Bacillales</taxon>
        <taxon>Staphylococcaceae</taxon>
        <taxon>Macrococcus</taxon>
    </lineage>
</organism>
<dbReference type="EMBL" id="SCWD01000001">
    <property type="protein sequence ID" value="TDM04605.1"/>
    <property type="molecule type" value="Genomic_DNA"/>
</dbReference>
<dbReference type="Proteomes" id="UP000295280">
    <property type="component" value="Unassembled WGS sequence"/>
</dbReference>
<keyword evidence="2" id="KW-1185">Reference proteome</keyword>